<accession>M8C158</accession>
<dbReference type="InterPro" id="IPR005174">
    <property type="entry name" value="KIB1-4_b-propeller"/>
</dbReference>
<dbReference type="EnsemblPlants" id="EMT08933">
    <property type="protein sequence ID" value="EMT08933"/>
    <property type="gene ID" value="F775_42345"/>
</dbReference>
<dbReference type="PANTHER" id="PTHR34708:SF6">
    <property type="entry name" value="DUF295 DOMAIN-CONTAINING PROTEIN"/>
    <property type="match status" value="1"/>
</dbReference>
<feature type="domain" description="KIB1-4 beta-propeller" evidence="1">
    <location>
        <begin position="9"/>
        <end position="273"/>
    </location>
</feature>
<dbReference type="AlphaFoldDB" id="M8C158"/>
<dbReference type="Pfam" id="PF03478">
    <property type="entry name" value="Beta-prop_KIB1-4"/>
    <property type="match status" value="1"/>
</dbReference>
<sequence length="286" mass="30722">MALAAVSCRARVVGSGNGRLAVAVDGADHRYDYDVLTLLGWQTVRVFLLDPRGGGEVCKLPPPPTGRDDNKCVLKAVFTPDAGRGTVVATCNSSKVFYIDTGSARGRNMAWTAVDVVEGHAGHLTDLAFDAGGGKLYCLDSCGVVHVLGIPHNCQDPAPVARHPLTRLPADFPAPYDDVFALTRTKHLFFCHGSLHQVWQNTSAAVKLASGLRISLDEIHVVRYDPGRWPAWETVKDLGGSSVFVGRNTNPAVVRAAGAGAVLGVRPNCVYWIIWQRVPMVLPPTH</sequence>
<reference evidence="2" key="1">
    <citation type="submission" date="2015-06" db="UniProtKB">
        <authorList>
            <consortium name="EnsemblPlants"/>
        </authorList>
    </citation>
    <scope>IDENTIFICATION</scope>
</reference>
<dbReference type="PANTHER" id="PTHR34708">
    <property type="entry name" value="OS07G0440000 PROTEIN"/>
    <property type="match status" value="1"/>
</dbReference>
<evidence type="ECO:0000313" key="2">
    <source>
        <dbReference type="EnsemblPlants" id="EMT08933"/>
    </source>
</evidence>
<name>M8C158_AEGTA</name>
<evidence type="ECO:0000259" key="1">
    <source>
        <dbReference type="Pfam" id="PF03478"/>
    </source>
</evidence>
<dbReference type="SUPFAM" id="SSF63829">
    <property type="entry name" value="Calcium-dependent phosphotriesterase"/>
    <property type="match status" value="1"/>
</dbReference>
<proteinExistence type="predicted"/>
<organism evidence="2">
    <name type="scientific">Aegilops tauschii</name>
    <name type="common">Tausch's goatgrass</name>
    <name type="synonym">Aegilops squarrosa</name>
    <dbReference type="NCBI Taxonomy" id="37682"/>
    <lineage>
        <taxon>Eukaryota</taxon>
        <taxon>Viridiplantae</taxon>
        <taxon>Streptophyta</taxon>
        <taxon>Embryophyta</taxon>
        <taxon>Tracheophyta</taxon>
        <taxon>Spermatophyta</taxon>
        <taxon>Magnoliopsida</taxon>
        <taxon>Liliopsida</taxon>
        <taxon>Poales</taxon>
        <taxon>Poaceae</taxon>
        <taxon>BOP clade</taxon>
        <taxon>Pooideae</taxon>
        <taxon>Triticodae</taxon>
        <taxon>Triticeae</taxon>
        <taxon>Triticinae</taxon>
        <taxon>Aegilops</taxon>
    </lineage>
</organism>
<protein>
    <recommendedName>
        <fullName evidence="1">KIB1-4 beta-propeller domain-containing protein</fullName>
    </recommendedName>
</protein>